<dbReference type="InterPro" id="IPR026057">
    <property type="entry name" value="TBL_C"/>
</dbReference>
<dbReference type="GO" id="GO:0016413">
    <property type="term" value="F:O-acetyltransferase activity"/>
    <property type="evidence" value="ECO:0007669"/>
    <property type="project" value="InterPro"/>
</dbReference>
<dbReference type="GO" id="GO:0016020">
    <property type="term" value="C:membrane"/>
    <property type="evidence" value="ECO:0007669"/>
    <property type="project" value="UniProtKB-SubCell"/>
</dbReference>
<reference evidence="11" key="1">
    <citation type="submission" date="2015-03" db="EMBL/GenBank/DDBJ databases">
        <title>A transcriptome of Araucaria cunninghamii, an australian fine timber species.</title>
        <authorList>
            <person name="Jing Yi C.J.Y."/>
            <person name="Yin San L.Y.S."/>
            <person name="Abdul Karim S.S."/>
            <person name="Wan Azmi N.N."/>
            <person name="Hercus R.R."/>
            <person name="Croft L.L."/>
        </authorList>
    </citation>
    <scope>NUCLEOTIDE SEQUENCE</scope>
    <source>
        <strain evidence="11">MI0301</strain>
        <tissue evidence="11">Leaf</tissue>
    </source>
</reference>
<comment type="similarity">
    <text evidence="2">Belongs to the PC-esterase family. TBL subfamily.</text>
</comment>
<dbReference type="PANTHER" id="PTHR32285:SF235">
    <property type="entry name" value="PROTEIN TRICHOME BIREFRINGENCE-LIKE 16"/>
    <property type="match status" value="1"/>
</dbReference>
<sequence length="582" mass="65591">MKGVGGLAGLRGKQVSLTLIALICITFLIWGWESVPFPYVFPIEDQSRRIVLPDTMMLNPLEKHFSGPSSEIINSSFVPTGGSSLISAEKSPLKSESLPNVSSATEELTAEGSPPQSEKEFLGGESALKTDAAVHSSSPENEAIESAAKNDEAVDSNSPEKDAIVQKTSSFETKANETVHSSSSELTSKAHEAIPYSSSELTSKANKTVHSNSSENEGTVQKSSSLETEVCDYSEGKWVEDSHRPLYSGRKCKRWLSEMWACRLTQRPDFTYEQYRWQPDNCEMPEFNGHEFLKRMQSKTLAFVGDSLGRQQFQSMMCLITSGRDNLKVEDVGREYGLVRHRGALRPDGWAYRFPETNTTVLYYWSASLCRIEPLNRSDPFTYFAMHLDRPVWFLDENLHRFDVVVLNTGHHWNRGKINANKWVMYVNGQPKNDKVLRDIRAAQNLTVHSAVKWLDGRFNKYPNLRAFMRSISPRHFFNGDWDSGGSCNNFKLSSGVKGHLENRIHDPVAESAVKGTRVELLEITGFSQLRDEAHISKYTPRSKTGGQDCLHWCLPGVPDTWNELLFAQLFFRRGKNLSVQI</sequence>
<evidence type="ECO:0000313" key="11">
    <source>
        <dbReference type="EMBL" id="JAG94742.1"/>
    </source>
</evidence>
<organism evidence="11">
    <name type="scientific">Araucaria cunninghamii</name>
    <name type="common">Hoop pine</name>
    <name type="synonym">Moreton Bay pine</name>
    <dbReference type="NCBI Taxonomy" id="56994"/>
    <lineage>
        <taxon>Eukaryota</taxon>
        <taxon>Viridiplantae</taxon>
        <taxon>Streptophyta</taxon>
        <taxon>Embryophyta</taxon>
        <taxon>Tracheophyta</taxon>
        <taxon>Spermatophyta</taxon>
        <taxon>Pinopsida</taxon>
        <taxon>Pinidae</taxon>
        <taxon>Conifers II</taxon>
        <taxon>Araucariales</taxon>
        <taxon>Araucariaceae</taxon>
        <taxon>Araucaria</taxon>
    </lineage>
</organism>
<name>A0A0D6QT21_ARACU</name>
<evidence type="ECO:0000259" key="10">
    <source>
        <dbReference type="Pfam" id="PF14416"/>
    </source>
</evidence>
<keyword evidence="3 8" id="KW-0812">Transmembrane</keyword>
<evidence type="ECO:0000256" key="5">
    <source>
        <dbReference type="ARBA" id="ARBA00022989"/>
    </source>
</evidence>
<proteinExistence type="inferred from homology"/>
<dbReference type="Pfam" id="PF13839">
    <property type="entry name" value="PC-Esterase"/>
    <property type="match status" value="1"/>
</dbReference>
<keyword evidence="6 8" id="KW-0472">Membrane</keyword>
<dbReference type="GO" id="GO:0005794">
    <property type="term" value="C:Golgi apparatus"/>
    <property type="evidence" value="ECO:0007669"/>
    <property type="project" value="TreeGrafter"/>
</dbReference>
<feature type="region of interest" description="Disordered" evidence="7">
    <location>
        <begin position="88"/>
        <end position="226"/>
    </location>
</feature>
<feature type="domain" description="Trichome birefringence-like N-terminal" evidence="10">
    <location>
        <begin position="230"/>
        <end position="283"/>
    </location>
</feature>
<feature type="compositionally biased region" description="Basic and acidic residues" evidence="7">
    <location>
        <begin position="148"/>
        <end position="164"/>
    </location>
</feature>
<evidence type="ECO:0000256" key="6">
    <source>
        <dbReference type="ARBA" id="ARBA00023136"/>
    </source>
</evidence>
<dbReference type="EMBL" id="GCKF01042602">
    <property type="protein sequence ID" value="JAG94742.1"/>
    <property type="molecule type" value="Transcribed_RNA"/>
</dbReference>
<feature type="transmembrane region" description="Helical" evidence="8">
    <location>
        <begin position="12"/>
        <end position="32"/>
    </location>
</feature>
<feature type="compositionally biased region" description="Polar residues" evidence="7">
    <location>
        <begin position="97"/>
        <end position="106"/>
    </location>
</feature>
<dbReference type="PANTHER" id="PTHR32285">
    <property type="entry name" value="PROTEIN TRICHOME BIREFRINGENCE-LIKE 9-RELATED"/>
    <property type="match status" value="1"/>
</dbReference>
<dbReference type="Pfam" id="PF14416">
    <property type="entry name" value="PMR5N"/>
    <property type="match status" value="1"/>
</dbReference>
<protein>
    <submittedName>
        <fullName evidence="11">Uncharacterized protein</fullName>
    </submittedName>
</protein>
<keyword evidence="5 8" id="KW-1133">Transmembrane helix</keyword>
<evidence type="ECO:0000259" key="9">
    <source>
        <dbReference type="Pfam" id="PF13839"/>
    </source>
</evidence>
<feature type="compositionally biased region" description="Polar residues" evidence="7">
    <location>
        <begin position="196"/>
        <end position="226"/>
    </location>
</feature>
<evidence type="ECO:0000256" key="7">
    <source>
        <dbReference type="SAM" id="MobiDB-lite"/>
    </source>
</evidence>
<evidence type="ECO:0000256" key="2">
    <source>
        <dbReference type="ARBA" id="ARBA00007727"/>
    </source>
</evidence>
<dbReference type="InterPro" id="IPR029962">
    <property type="entry name" value="TBL"/>
</dbReference>
<evidence type="ECO:0000256" key="3">
    <source>
        <dbReference type="ARBA" id="ARBA00022692"/>
    </source>
</evidence>
<keyword evidence="4" id="KW-0735">Signal-anchor</keyword>
<evidence type="ECO:0000256" key="1">
    <source>
        <dbReference type="ARBA" id="ARBA00004167"/>
    </source>
</evidence>
<accession>A0A0D6QT21</accession>
<feature type="compositionally biased region" description="Polar residues" evidence="7">
    <location>
        <begin position="166"/>
        <end position="187"/>
    </location>
</feature>
<evidence type="ECO:0000256" key="4">
    <source>
        <dbReference type="ARBA" id="ARBA00022968"/>
    </source>
</evidence>
<feature type="domain" description="Trichome birefringence-like C-terminal" evidence="9">
    <location>
        <begin position="284"/>
        <end position="568"/>
    </location>
</feature>
<evidence type="ECO:0000256" key="8">
    <source>
        <dbReference type="SAM" id="Phobius"/>
    </source>
</evidence>
<comment type="subcellular location">
    <subcellularLocation>
        <location evidence="1">Membrane</location>
        <topology evidence="1">Single-pass membrane protein</topology>
    </subcellularLocation>
</comment>
<dbReference type="InterPro" id="IPR025846">
    <property type="entry name" value="TBL_N"/>
</dbReference>
<dbReference type="AlphaFoldDB" id="A0A0D6QT21"/>